<evidence type="ECO:0000313" key="10">
    <source>
        <dbReference type="Proteomes" id="UP001301769"/>
    </source>
</evidence>
<dbReference type="EMBL" id="MU858130">
    <property type="protein sequence ID" value="KAK4212306.1"/>
    <property type="molecule type" value="Genomic_DNA"/>
</dbReference>
<dbReference type="GO" id="GO:0016020">
    <property type="term" value="C:membrane"/>
    <property type="evidence" value="ECO:0007669"/>
    <property type="project" value="UniProtKB-SubCell"/>
</dbReference>
<reference evidence="9" key="1">
    <citation type="journal article" date="2023" name="Mol. Phylogenet. Evol.">
        <title>Genome-scale phylogeny and comparative genomics of the fungal order Sordariales.</title>
        <authorList>
            <person name="Hensen N."/>
            <person name="Bonometti L."/>
            <person name="Westerberg I."/>
            <person name="Brannstrom I.O."/>
            <person name="Guillou S."/>
            <person name="Cros-Aarteil S."/>
            <person name="Calhoun S."/>
            <person name="Haridas S."/>
            <person name="Kuo A."/>
            <person name="Mondo S."/>
            <person name="Pangilinan J."/>
            <person name="Riley R."/>
            <person name="LaButti K."/>
            <person name="Andreopoulos B."/>
            <person name="Lipzen A."/>
            <person name="Chen C."/>
            <person name="Yan M."/>
            <person name="Daum C."/>
            <person name="Ng V."/>
            <person name="Clum A."/>
            <person name="Steindorff A."/>
            <person name="Ohm R.A."/>
            <person name="Martin F."/>
            <person name="Silar P."/>
            <person name="Natvig D.O."/>
            <person name="Lalanne C."/>
            <person name="Gautier V."/>
            <person name="Ament-Velasquez S.L."/>
            <person name="Kruys A."/>
            <person name="Hutchinson M.I."/>
            <person name="Powell A.J."/>
            <person name="Barry K."/>
            <person name="Miller A.N."/>
            <person name="Grigoriev I.V."/>
            <person name="Debuchy R."/>
            <person name="Gladieux P."/>
            <person name="Hiltunen Thoren M."/>
            <person name="Johannesson H."/>
        </authorList>
    </citation>
    <scope>NUCLEOTIDE SEQUENCE</scope>
    <source>
        <strain evidence="9">PSN293</strain>
    </source>
</reference>
<name>A0AAN6Y4Z8_9PEZI</name>
<keyword evidence="2 7" id="KW-0812">Transmembrane</keyword>
<feature type="transmembrane region" description="Helical" evidence="7">
    <location>
        <begin position="45"/>
        <end position="73"/>
    </location>
</feature>
<evidence type="ECO:0000256" key="5">
    <source>
        <dbReference type="ARBA" id="ARBA00038359"/>
    </source>
</evidence>
<evidence type="ECO:0000259" key="8">
    <source>
        <dbReference type="Pfam" id="PF20684"/>
    </source>
</evidence>
<sequence>MPSGDPSLTTTVISAIWVMFAISSIFTTLRLYCRFSHSGSIWWDDYLLGAGWVVLLTGVCLQTAIFKAGYLVTAFTDPFIGPRNLASDGCMKVALALVKTSFSLTVIRIAVGWPRWVVYICIAVVNLTCFVHTVLVWRANCGTEEAWAFKPCWDRNSGVWMGLIGGVISAATDFILTLVPLTIIWGLQMKKIEKIGVALAMSVGLFAGIISAVKAAESYNVVTVVGTAFSYRLATLSIWIHAEPNAAIVASCIPVLRIFFRDVARSYGGYGRSGDKGGKYLKSTTKSTFHGDSTATATAVAAAKPDDDSETSILNDDTKDAPKGHRIHQTRQVTVEYNGNAADAENRHNWEQADAIEMGNYGRAK</sequence>
<dbReference type="PANTHER" id="PTHR33048">
    <property type="entry name" value="PTH11-LIKE INTEGRAL MEMBRANE PROTEIN (AFU_ORTHOLOGUE AFUA_5G11245)"/>
    <property type="match status" value="1"/>
</dbReference>
<evidence type="ECO:0000256" key="7">
    <source>
        <dbReference type="SAM" id="Phobius"/>
    </source>
</evidence>
<dbReference type="Proteomes" id="UP001301769">
    <property type="component" value="Unassembled WGS sequence"/>
</dbReference>
<keyword evidence="10" id="KW-1185">Reference proteome</keyword>
<reference evidence="9" key="2">
    <citation type="submission" date="2023-05" db="EMBL/GenBank/DDBJ databases">
        <authorList>
            <consortium name="Lawrence Berkeley National Laboratory"/>
            <person name="Steindorff A."/>
            <person name="Hensen N."/>
            <person name="Bonometti L."/>
            <person name="Westerberg I."/>
            <person name="Brannstrom I.O."/>
            <person name="Guillou S."/>
            <person name="Cros-Aarteil S."/>
            <person name="Calhoun S."/>
            <person name="Haridas S."/>
            <person name="Kuo A."/>
            <person name="Mondo S."/>
            <person name="Pangilinan J."/>
            <person name="Riley R."/>
            <person name="Labutti K."/>
            <person name="Andreopoulos B."/>
            <person name="Lipzen A."/>
            <person name="Chen C."/>
            <person name="Yanf M."/>
            <person name="Daum C."/>
            <person name="Ng V."/>
            <person name="Clum A."/>
            <person name="Ohm R."/>
            <person name="Martin F."/>
            <person name="Silar P."/>
            <person name="Natvig D."/>
            <person name="Lalanne C."/>
            <person name="Gautier V."/>
            <person name="Ament-Velasquez S.L."/>
            <person name="Kruys A."/>
            <person name="Hutchinson M.I."/>
            <person name="Powell A.J."/>
            <person name="Barry K."/>
            <person name="Miller A.N."/>
            <person name="Grigoriev I.V."/>
            <person name="Debuchy R."/>
            <person name="Gladieux P."/>
            <person name="Thoren M.H."/>
            <person name="Johannesson H."/>
        </authorList>
    </citation>
    <scope>NUCLEOTIDE SEQUENCE</scope>
    <source>
        <strain evidence="9">PSN293</strain>
    </source>
</reference>
<organism evidence="9 10">
    <name type="scientific">Rhypophila decipiens</name>
    <dbReference type="NCBI Taxonomy" id="261697"/>
    <lineage>
        <taxon>Eukaryota</taxon>
        <taxon>Fungi</taxon>
        <taxon>Dikarya</taxon>
        <taxon>Ascomycota</taxon>
        <taxon>Pezizomycotina</taxon>
        <taxon>Sordariomycetes</taxon>
        <taxon>Sordariomycetidae</taxon>
        <taxon>Sordariales</taxon>
        <taxon>Naviculisporaceae</taxon>
        <taxon>Rhypophila</taxon>
    </lineage>
</organism>
<feature type="transmembrane region" description="Helical" evidence="7">
    <location>
        <begin position="93"/>
        <end position="111"/>
    </location>
</feature>
<dbReference type="Pfam" id="PF20684">
    <property type="entry name" value="Fung_rhodopsin"/>
    <property type="match status" value="1"/>
</dbReference>
<feature type="transmembrane region" description="Helical" evidence="7">
    <location>
        <begin position="12"/>
        <end position="33"/>
    </location>
</feature>
<evidence type="ECO:0000256" key="2">
    <source>
        <dbReference type="ARBA" id="ARBA00022692"/>
    </source>
</evidence>
<dbReference type="InterPro" id="IPR049326">
    <property type="entry name" value="Rhodopsin_dom_fungi"/>
</dbReference>
<accession>A0AAN6Y4Z8</accession>
<dbReference type="InterPro" id="IPR052337">
    <property type="entry name" value="SAT4-like"/>
</dbReference>
<protein>
    <recommendedName>
        <fullName evidence="8">Rhodopsin domain-containing protein</fullName>
    </recommendedName>
</protein>
<comment type="subcellular location">
    <subcellularLocation>
        <location evidence="1">Membrane</location>
        <topology evidence="1">Multi-pass membrane protein</topology>
    </subcellularLocation>
</comment>
<feature type="region of interest" description="Disordered" evidence="6">
    <location>
        <begin position="300"/>
        <end position="328"/>
    </location>
</feature>
<gene>
    <name evidence="9" type="ORF">QBC37DRAFT_288319</name>
</gene>
<proteinExistence type="inferred from homology"/>
<evidence type="ECO:0000313" key="9">
    <source>
        <dbReference type="EMBL" id="KAK4212306.1"/>
    </source>
</evidence>
<feature type="domain" description="Rhodopsin" evidence="8">
    <location>
        <begin position="29"/>
        <end position="261"/>
    </location>
</feature>
<evidence type="ECO:0000256" key="3">
    <source>
        <dbReference type="ARBA" id="ARBA00022989"/>
    </source>
</evidence>
<feature type="transmembrane region" description="Helical" evidence="7">
    <location>
        <begin position="197"/>
        <end position="216"/>
    </location>
</feature>
<comment type="similarity">
    <text evidence="5">Belongs to the SAT4 family.</text>
</comment>
<feature type="transmembrane region" description="Helical" evidence="7">
    <location>
        <begin position="159"/>
        <end position="185"/>
    </location>
</feature>
<feature type="transmembrane region" description="Helical" evidence="7">
    <location>
        <begin position="236"/>
        <end position="260"/>
    </location>
</feature>
<keyword evidence="4 7" id="KW-0472">Membrane</keyword>
<evidence type="ECO:0000256" key="4">
    <source>
        <dbReference type="ARBA" id="ARBA00023136"/>
    </source>
</evidence>
<evidence type="ECO:0000256" key="1">
    <source>
        <dbReference type="ARBA" id="ARBA00004141"/>
    </source>
</evidence>
<keyword evidence="3 7" id="KW-1133">Transmembrane helix</keyword>
<dbReference type="PANTHER" id="PTHR33048:SF42">
    <property type="entry name" value="INTEGRAL MEMBRANE PROTEIN"/>
    <property type="match status" value="1"/>
</dbReference>
<comment type="caution">
    <text evidence="9">The sequence shown here is derived from an EMBL/GenBank/DDBJ whole genome shotgun (WGS) entry which is preliminary data.</text>
</comment>
<dbReference type="AlphaFoldDB" id="A0AAN6Y4Z8"/>
<feature type="transmembrane region" description="Helical" evidence="7">
    <location>
        <begin position="116"/>
        <end position="139"/>
    </location>
</feature>
<evidence type="ECO:0000256" key="6">
    <source>
        <dbReference type="SAM" id="MobiDB-lite"/>
    </source>
</evidence>